<dbReference type="SUPFAM" id="SSF49265">
    <property type="entry name" value="Fibronectin type III"/>
    <property type="match status" value="1"/>
</dbReference>
<evidence type="ECO:0000256" key="3">
    <source>
        <dbReference type="ARBA" id="ARBA00022889"/>
    </source>
</evidence>
<name>A0AAD9CBJ6_DISEL</name>
<dbReference type="InterPro" id="IPR036116">
    <property type="entry name" value="FN3_sf"/>
</dbReference>
<proteinExistence type="inferred from homology"/>
<dbReference type="FunFam" id="2.60.40.10:FF:000225">
    <property type="entry name" value="Myosin-binding protein C, cardiac-type"/>
    <property type="match status" value="1"/>
</dbReference>
<evidence type="ECO:0000256" key="9">
    <source>
        <dbReference type="ARBA" id="ARBA00078133"/>
    </source>
</evidence>
<evidence type="ECO:0000256" key="5">
    <source>
        <dbReference type="ARBA" id="ARBA00023319"/>
    </source>
</evidence>
<dbReference type="SMART" id="SM00409">
    <property type="entry name" value="IG"/>
    <property type="match status" value="8"/>
</dbReference>
<dbReference type="SMART" id="SM00060">
    <property type="entry name" value="FN3"/>
    <property type="match status" value="2"/>
</dbReference>
<feature type="region of interest" description="Disordered" evidence="10">
    <location>
        <begin position="1447"/>
        <end position="1470"/>
    </location>
</feature>
<evidence type="ECO:0000259" key="13">
    <source>
        <dbReference type="PROSITE" id="PS50853"/>
    </source>
</evidence>
<evidence type="ECO:0000313" key="14">
    <source>
        <dbReference type="EMBL" id="KAK1897962.1"/>
    </source>
</evidence>
<dbReference type="PANTHER" id="PTHR13817">
    <property type="entry name" value="TITIN"/>
    <property type="match status" value="1"/>
</dbReference>
<evidence type="ECO:0000259" key="12">
    <source>
        <dbReference type="PROSITE" id="PS50835"/>
    </source>
</evidence>
<dbReference type="Pfam" id="PF07679">
    <property type="entry name" value="I-set"/>
    <property type="match status" value="3"/>
</dbReference>
<feature type="domain" description="Ig-like" evidence="12">
    <location>
        <begin position="642"/>
        <end position="730"/>
    </location>
</feature>
<dbReference type="InterPro" id="IPR013783">
    <property type="entry name" value="Ig-like_fold"/>
</dbReference>
<dbReference type="PANTHER" id="PTHR13817:SF49">
    <property type="entry name" value="MYOSIN-BINDING PROTEIN H"/>
    <property type="match status" value="1"/>
</dbReference>
<feature type="transmembrane region" description="Helical" evidence="11">
    <location>
        <begin position="1378"/>
        <end position="1403"/>
    </location>
</feature>
<reference evidence="14" key="1">
    <citation type="submission" date="2023-04" db="EMBL/GenBank/DDBJ databases">
        <title>Chromosome-level genome of Chaenocephalus aceratus.</title>
        <authorList>
            <person name="Park H."/>
        </authorList>
    </citation>
    <scope>NUCLEOTIDE SEQUENCE</scope>
    <source>
        <strain evidence="14">DE</strain>
        <tissue evidence="14">Muscle</tissue>
    </source>
</reference>
<evidence type="ECO:0000256" key="6">
    <source>
        <dbReference type="ARBA" id="ARBA00038352"/>
    </source>
</evidence>
<evidence type="ECO:0000313" key="15">
    <source>
        <dbReference type="Proteomes" id="UP001228049"/>
    </source>
</evidence>
<evidence type="ECO:0000256" key="8">
    <source>
        <dbReference type="ARBA" id="ARBA00071968"/>
    </source>
</evidence>
<feature type="compositionally biased region" description="Low complexity" evidence="10">
    <location>
        <begin position="31"/>
        <end position="69"/>
    </location>
</feature>
<feature type="region of interest" description="Disordered" evidence="10">
    <location>
        <begin position="87"/>
        <end position="115"/>
    </location>
</feature>
<dbReference type="InterPro" id="IPR050964">
    <property type="entry name" value="Striated_Muscle_Regulatory"/>
</dbReference>
<feature type="domain" description="Fibronectin type-III" evidence="13">
    <location>
        <begin position="331"/>
        <end position="429"/>
    </location>
</feature>
<dbReference type="PROSITE" id="PS50835">
    <property type="entry name" value="IG_LIKE"/>
    <property type="match status" value="8"/>
</dbReference>
<comment type="similarity">
    <text evidence="6">Belongs to the immunoglobulin superfamily. MyBP family.</text>
</comment>
<evidence type="ECO:0000256" key="2">
    <source>
        <dbReference type="ARBA" id="ARBA00022737"/>
    </source>
</evidence>
<evidence type="ECO:0000256" key="1">
    <source>
        <dbReference type="ARBA" id="ARBA00022433"/>
    </source>
</evidence>
<dbReference type="FunFam" id="2.60.40.10:FF:000031">
    <property type="entry name" value="Myosin-binding protein C, slow type"/>
    <property type="match status" value="1"/>
</dbReference>
<keyword evidence="3" id="KW-0130">Cell adhesion</keyword>
<feature type="domain" description="Fibronectin type-III" evidence="13">
    <location>
        <begin position="138"/>
        <end position="233"/>
    </location>
</feature>
<dbReference type="InterPro" id="IPR013098">
    <property type="entry name" value="Ig_I-set"/>
</dbReference>
<dbReference type="FunFam" id="2.60.40.10:FF:000062">
    <property type="entry name" value="Myosin-binding protein C, slow type"/>
    <property type="match status" value="1"/>
</dbReference>
<dbReference type="InterPro" id="IPR003961">
    <property type="entry name" value="FN3_dom"/>
</dbReference>
<feature type="domain" description="Ig-like" evidence="12">
    <location>
        <begin position="1196"/>
        <end position="1277"/>
    </location>
</feature>
<feature type="domain" description="Ig-like" evidence="12">
    <location>
        <begin position="1051"/>
        <end position="1180"/>
    </location>
</feature>
<keyword evidence="4" id="KW-0514">Muscle protein</keyword>
<dbReference type="InterPro" id="IPR007110">
    <property type="entry name" value="Ig-like_dom"/>
</dbReference>
<evidence type="ECO:0000256" key="10">
    <source>
        <dbReference type="SAM" id="MobiDB-lite"/>
    </source>
</evidence>
<dbReference type="Pfam" id="PF13927">
    <property type="entry name" value="Ig_3"/>
    <property type="match status" value="2"/>
</dbReference>
<dbReference type="InterPro" id="IPR036179">
    <property type="entry name" value="Ig-like_dom_sf"/>
</dbReference>
<dbReference type="Pfam" id="PF13895">
    <property type="entry name" value="Ig_2"/>
    <property type="match status" value="1"/>
</dbReference>
<dbReference type="SUPFAM" id="SSF48726">
    <property type="entry name" value="Immunoglobulin"/>
    <property type="match status" value="9"/>
</dbReference>
<feature type="domain" description="Ig-like" evidence="12">
    <location>
        <begin position="843"/>
        <end position="942"/>
    </location>
</feature>
<feature type="domain" description="Ig-like" evidence="12">
    <location>
        <begin position="447"/>
        <end position="531"/>
    </location>
</feature>
<dbReference type="GO" id="GO:0032982">
    <property type="term" value="C:myosin filament"/>
    <property type="evidence" value="ECO:0007669"/>
    <property type="project" value="UniProtKB-KW"/>
</dbReference>
<comment type="caution">
    <text evidence="14">The sequence shown here is derived from an EMBL/GenBank/DDBJ whole genome shotgun (WGS) entry which is preliminary data.</text>
</comment>
<keyword evidence="11" id="KW-0812">Transmembrane</keyword>
<feature type="compositionally biased region" description="Basic and acidic residues" evidence="10">
    <location>
        <begin position="11"/>
        <end position="21"/>
    </location>
</feature>
<dbReference type="CDD" id="cd00063">
    <property type="entry name" value="FN3"/>
    <property type="match status" value="2"/>
</dbReference>
<accession>A0AAD9CBJ6</accession>
<feature type="domain" description="Ig-like" evidence="12">
    <location>
        <begin position="1284"/>
        <end position="1368"/>
    </location>
</feature>
<dbReference type="FunFam" id="2.60.40.10:FF:000557">
    <property type="entry name" value="Myosin binding protein Ha"/>
    <property type="match status" value="1"/>
</dbReference>
<protein>
    <recommendedName>
        <fullName evidence="8">Myosin-binding protein H</fullName>
    </recommendedName>
    <alternativeName>
        <fullName evidence="9">H-protein</fullName>
    </alternativeName>
</protein>
<organism evidence="14 15">
    <name type="scientific">Dissostichus eleginoides</name>
    <name type="common">Patagonian toothfish</name>
    <name type="synonym">Dissostichus amissus</name>
    <dbReference type="NCBI Taxonomy" id="100907"/>
    <lineage>
        <taxon>Eukaryota</taxon>
        <taxon>Metazoa</taxon>
        <taxon>Chordata</taxon>
        <taxon>Craniata</taxon>
        <taxon>Vertebrata</taxon>
        <taxon>Euteleostomi</taxon>
        <taxon>Actinopterygii</taxon>
        <taxon>Neopterygii</taxon>
        <taxon>Teleostei</taxon>
        <taxon>Neoteleostei</taxon>
        <taxon>Acanthomorphata</taxon>
        <taxon>Eupercaria</taxon>
        <taxon>Perciformes</taxon>
        <taxon>Notothenioidei</taxon>
        <taxon>Nototheniidae</taxon>
        <taxon>Dissostichus</taxon>
    </lineage>
</organism>
<dbReference type="InterPro" id="IPR003598">
    <property type="entry name" value="Ig_sub2"/>
</dbReference>
<dbReference type="PRINTS" id="PR00014">
    <property type="entry name" value="FNTYPEIII"/>
</dbReference>
<feature type="domain" description="Ig-like" evidence="12">
    <location>
        <begin position="746"/>
        <end position="825"/>
    </location>
</feature>
<dbReference type="InterPro" id="IPR003599">
    <property type="entry name" value="Ig_sub"/>
</dbReference>
<keyword evidence="2" id="KW-0677">Repeat</keyword>
<dbReference type="Pfam" id="PF00041">
    <property type="entry name" value="fn3"/>
    <property type="match status" value="2"/>
</dbReference>
<sequence>MPSKPAPMKNDPAKKAAEKAPEPAPAPAEAPPVDAAPAEAAPAAEGEAPAAEVGPPATEEGAIAADAPAADVTAADVPAADATAVDSLAADSPAADSPAADSPAADSPAADATTDAAPAEVAVVVAPTPPPPAVPTSAPLNVSVEDVNETNLTIKWNEPKTIGGSGLDGYTIEYCKDGTTDWVVAQKELTVANSFCIHNLTTGDLLHVRVVAVNPAGRSEPGTLAQPVPIHEIGERPKVRMPRALRACCVRKVGEQINMVIPFIGKPKPAVSWLKDGKPLDTKRVNIRNSDKDSIIFIRTAERDDSGVYEMSVKVDSFEDRSAIVLQIVERPGNPTSVKLVDAWGFNAALEWTPPQDNGNTEITGYTVQKSDRKTGEWFSVLEHYHRLSATVSDLIMGNSYIFRVFAENQVGISEMSVVTKGVATIHKTDIAYTPPEYQERDYSEAPKFTTPLSNRSATVGYTTKLLCSVRGSPRPQIEWLKNQMIIGNDPKYRKFTNQGICCLEIRKAGNFDGGIYTCRAKNPQGEALVSCKLEVKRFTAVCAAQDPEDAVTSSFIREVDTTIPMESTIPYEPPVPTVERLSSWLDVFPSEKVEFGCNVDGSSDWTFTCGQYHCKAKRGKSPFFTEVSEATTLQVSDPPKPSLTLLSPWMDVFENETVEFSCEVESDDWTFTWYRNAEQLQVITKPGQMLPRKLVHQSNSQFMQTPKPTLTRSSKFNKMFPGESVTFTCKSMCLLGGVIFDPPKPSLKLLSPWMDVFENETVEFSCEVESDDWMITWYANEKEVQLEDDLNVETMDSYLNITSVTQAYQGRYSCKAELESRKVSSEFSNTADLRVYGYTPKPTASKDPTLNPMYVGETVNFTCKVNVSSGWEYLWESVKLSCGMNDNSDWIYKWSKDGNEVQTDKFASFDSKGATLSISSASAAHTGHYTCKGQLGQRSVSSRFSSTLNLTVYDEKPTVLLQQDPEYSVMFPGESVSFSCHIDVSTGWEYLFYQDRKPLNASGNKYPISSVDITHLGSYTCEAKRGSGQNYFTIISEAIGLEVEGNKPKPSMTQQPDVDKVYTGESVSFECTVEASSGWVYHWFKDGTPLPINNQIPVPSLKRITPWLDVFPTEGVNLTCGMDVSSDWTYTWFRDGQLVKADKVLSYGSDAANLSISSASASQRGQYSCSAQLKSRSVSSNSSSETTLEVYDTKPRVTLMQNPKHNVMYTGDAVTFSCHVNVSSGWEYWWHKDGRSFTSKYNHTISSVVTTNTVYQCQVKRGTNTAFGSDLTQAVKLEVKERPKANIILLTGWSEVFSTDSLVLQCEIPKSQDIWNYTWFKEGRPINHLISEKHKVTPQNNPEQSLYTCQGIRSGRPSYSKFSESFTTKNLLLKRRVLLSISGLIFFGIIAVLLGCIVLRVFRKPDDGDERPEETELFLTMAQLKERDDAPCPMVQYITDAELNSPPKDVTIESSGTTENNGGLVSFKQ</sequence>
<evidence type="ECO:0000256" key="7">
    <source>
        <dbReference type="ARBA" id="ARBA00060255"/>
    </source>
</evidence>
<dbReference type="SMART" id="SM00408">
    <property type="entry name" value="IGc2"/>
    <property type="match status" value="6"/>
</dbReference>
<feature type="region of interest" description="Disordered" evidence="10">
    <location>
        <begin position="1"/>
        <end position="69"/>
    </location>
</feature>
<dbReference type="PROSITE" id="PS50853">
    <property type="entry name" value="FN3"/>
    <property type="match status" value="2"/>
</dbReference>
<dbReference type="GO" id="GO:0007155">
    <property type="term" value="P:cell adhesion"/>
    <property type="evidence" value="ECO:0007669"/>
    <property type="project" value="UniProtKB-KW"/>
</dbReference>
<evidence type="ECO:0000256" key="4">
    <source>
        <dbReference type="ARBA" id="ARBA00023179"/>
    </source>
</evidence>
<evidence type="ECO:0000256" key="11">
    <source>
        <dbReference type="SAM" id="Phobius"/>
    </source>
</evidence>
<gene>
    <name evidence="14" type="ORF">KUDE01_017490</name>
</gene>
<dbReference type="Gene3D" id="2.60.40.10">
    <property type="entry name" value="Immunoglobulins"/>
    <property type="match status" value="12"/>
</dbReference>
<keyword evidence="5" id="KW-0393">Immunoglobulin domain</keyword>
<feature type="domain" description="Ig-like" evidence="12">
    <location>
        <begin position="221"/>
        <end position="325"/>
    </location>
</feature>
<keyword evidence="11" id="KW-1133">Transmembrane helix</keyword>
<dbReference type="Proteomes" id="UP001228049">
    <property type="component" value="Unassembled WGS sequence"/>
</dbReference>
<keyword evidence="11" id="KW-0472">Membrane</keyword>
<keyword evidence="1" id="KW-0787">Thick filament</keyword>
<comment type="function">
    <text evidence="7">Binds to myosin; probably involved in interaction with thick myofilaments in the A-band.</text>
</comment>
<keyword evidence="15" id="KW-1185">Reference proteome</keyword>
<dbReference type="EMBL" id="JASDAP010000008">
    <property type="protein sequence ID" value="KAK1897962.1"/>
    <property type="molecule type" value="Genomic_DNA"/>
</dbReference>
<feature type="compositionally biased region" description="Polar residues" evidence="10">
    <location>
        <begin position="1453"/>
        <end position="1470"/>
    </location>
</feature>